<sequence length="244" mass="26500">MPMTPYHSNPTGRRAPDVRSTPAKRTSAPQQRSNSQYVNRDTGPEARFQHNGNSRANSTPGIMPQQHRPVTRPPPVLDQQRKSPTPARSTTADQRNVLANVILNRSHADEELALVLHNAPAAPLQDGISQEAEYEYTEEPDSMSNPPSRSATIPISEQEAPSRTQTGHQYDDVASFETAAQINSNFGANNGKAPGGVNQYKKMIARGDSFQLNGDVNDTDVLAKMLAAKFANRTNSFPAATANA</sequence>
<keyword evidence="3" id="KW-1185">Reference proteome</keyword>
<feature type="compositionally biased region" description="Polar residues" evidence="1">
    <location>
        <begin position="142"/>
        <end position="165"/>
    </location>
</feature>
<feature type="compositionally biased region" description="Polar residues" evidence="1">
    <location>
        <begin position="1"/>
        <end position="11"/>
    </location>
</feature>
<feature type="region of interest" description="Disordered" evidence="1">
    <location>
        <begin position="134"/>
        <end position="165"/>
    </location>
</feature>
<dbReference type="EMBL" id="ML119722">
    <property type="protein sequence ID" value="RPA77705.1"/>
    <property type="molecule type" value="Genomic_DNA"/>
</dbReference>
<evidence type="ECO:0000313" key="3">
    <source>
        <dbReference type="Proteomes" id="UP000275078"/>
    </source>
</evidence>
<evidence type="ECO:0000256" key="1">
    <source>
        <dbReference type="SAM" id="MobiDB-lite"/>
    </source>
</evidence>
<gene>
    <name evidence="2" type="ORF">BJ508DRAFT_416956</name>
</gene>
<name>A0A3N4HV85_ASCIM</name>
<reference evidence="2 3" key="1">
    <citation type="journal article" date="2018" name="Nat. Ecol. Evol.">
        <title>Pezizomycetes genomes reveal the molecular basis of ectomycorrhizal truffle lifestyle.</title>
        <authorList>
            <person name="Murat C."/>
            <person name="Payen T."/>
            <person name="Noel B."/>
            <person name="Kuo A."/>
            <person name="Morin E."/>
            <person name="Chen J."/>
            <person name="Kohler A."/>
            <person name="Krizsan K."/>
            <person name="Balestrini R."/>
            <person name="Da Silva C."/>
            <person name="Montanini B."/>
            <person name="Hainaut M."/>
            <person name="Levati E."/>
            <person name="Barry K.W."/>
            <person name="Belfiori B."/>
            <person name="Cichocki N."/>
            <person name="Clum A."/>
            <person name="Dockter R.B."/>
            <person name="Fauchery L."/>
            <person name="Guy J."/>
            <person name="Iotti M."/>
            <person name="Le Tacon F."/>
            <person name="Lindquist E.A."/>
            <person name="Lipzen A."/>
            <person name="Malagnac F."/>
            <person name="Mello A."/>
            <person name="Molinier V."/>
            <person name="Miyauchi S."/>
            <person name="Poulain J."/>
            <person name="Riccioni C."/>
            <person name="Rubini A."/>
            <person name="Sitrit Y."/>
            <person name="Splivallo R."/>
            <person name="Traeger S."/>
            <person name="Wang M."/>
            <person name="Zifcakova L."/>
            <person name="Wipf D."/>
            <person name="Zambonelli A."/>
            <person name="Paolocci F."/>
            <person name="Nowrousian M."/>
            <person name="Ottonello S."/>
            <person name="Baldrian P."/>
            <person name="Spatafora J.W."/>
            <person name="Henrissat B."/>
            <person name="Nagy L.G."/>
            <person name="Aury J.M."/>
            <person name="Wincker P."/>
            <person name="Grigoriev I.V."/>
            <person name="Bonfante P."/>
            <person name="Martin F.M."/>
        </authorList>
    </citation>
    <scope>NUCLEOTIDE SEQUENCE [LARGE SCALE GENOMIC DNA]</scope>
    <source>
        <strain evidence="2 3">RN42</strain>
    </source>
</reference>
<feature type="compositionally biased region" description="Polar residues" evidence="1">
    <location>
        <begin position="23"/>
        <end position="39"/>
    </location>
</feature>
<dbReference type="AlphaFoldDB" id="A0A3N4HV85"/>
<feature type="compositionally biased region" description="Polar residues" evidence="1">
    <location>
        <begin position="82"/>
        <end position="93"/>
    </location>
</feature>
<dbReference type="Proteomes" id="UP000275078">
    <property type="component" value="Unassembled WGS sequence"/>
</dbReference>
<organism evidence="2 3">
    <name type="scientific">Ascobolus immersus RN42</name>
    <dbReference type="NCBI Taxonomy" id="1160509"/>
    <lineage>
        <taxon>Eukaryota</taxon>
        <taxon>Fungi</taxon>
        <taxon>Dikarya</taxon>
        <taxon>Ascomycota</taxon>
        <taxon>Pezizomycotina</taxon>
        <taxon>Pezizomycetes</taxon>
        <taxon>Pezizales</taxon>
        <taxon>Ascobolaceae</taxon>
        <taxon>Ascobolus</taxon>
    </lineage>
</organism>
<feature type="region of interest" description="Disordered" evidence="1">
    <location>
        <begin position="1"/>
        <end position="93"/>
    </location>
</feature>
<proteinExistence type="predicted"/>
<accession>A0A3N4HV85</accession>
<evidence type="ECO:0000313" key="2">
    <source>
        <dbReference type="EMBL" id="RPA77705.1"/>
    </source>
</evidence>
<protein>
    <submittedName>
        <fullName evidence="2">Uncharacterized protein</fullName>
    </submittedName>
</protein>
<feature type="compositionally biased region" description="Polar residues" evidence="1">
    <location>
        <begin position="50"/>
        <end position="60"/>
    </location>
</feature>